<keyword evidence="15" id="KW-0675">Receptor</keyword>
<evidence type="ECO:0000256" key="3">
    <source>
        <dbReference type="ARBA" id="ARBA00022452"/>
    </source>
</evidence>
<dbReference type="Pfam" id="PF00593">
    <property type="entry name" value="TonB_dep_Rec_b-barrel"/>
    <property type="match status" value="1"/>
</dbReference>
<dbReference type="SUPFAM" id="SSF56935">
    <property type="entry name" value="Porins"/>
    <property type="match status" value="1"/>
</dbReference>
<comment type="similarity">
    <text evidence="11 12">Belongs to the TonB-dependent receptor family.</text>
</comment>
<keyword evidence="5 11" id="KW-0812">Transmembrane</keyword>
<evidence type="ECO:0000256" key="6">
    <source>
        <dbReference type="ARBA" id="ARBA00023004"/>
    </source>
</evidence>
<dbReference type="Gene3D" id="2.40.170.20">
    <property type="entry name" value="TonB-dependent receptor, beta-barrel domain"/>
    <property type="match status" value="1"/>
</dbReference>
<keyword evidence="10 11" id="KW-0998">Cell outer membrane</keyword>
<keyword evidence="7" id="KW-0406">Ion transport</keyword>
<dbReference type="InterPro" id="IPR039426">
    <property type="entry name" value="TonB-dep_rcpt-like"/>
</dbReference>
<evidence type="ECO:0000256" key="12">
    <source>
        <dbReference type="RuleBase" id="RU003357"/>
    </source>
</evidence>
<dbReference type="Proteomes" id="UP000001989">
    <property type="component" value="Chromosome"/>
</dbReference>
<protein>
    <submittedName>
        <fullName evidence="15">TonB-dependent receptor</fullName>
    </submittedName>
</protein>
<dbReference type="EMBL" id="CP000699">
    <property type="protein sequence ID" value="ABQ67994.1"/>
    <property type="molecule type" value="Genomic_DNA"/>
</dbReference>
<name>A0A9J9HAY1_RHIWR</name>
<dbReference type="InterPro" id="IPR036942">
    <property type="entry name" value="Beta-barrel_TonB_sf"/>
</dbReference>
<evidence type="ECO:0000259" key="13">
    <source>
        <dbReference type="Pfam" id="PF00593"/>
    </source>
</evidence>
<evidence type="ECO:0000259" key="14">
    <source>
        <dbReference type="Pfam" id="PF07715"/>
    </source>
</evidence>
<proteinExistence type="inferred from homology"/>
<evidence type="ECO:0000313" key="16">
    <source>
        <dbReference type="Proteomes" id="UP000001989"/>
    </source>
</evidence>
<comment type="subcellular location">
    <subcellularLocation>
        <location evidence="1 11">Cell outer membrane</location>
        <topology evidence="1 11">Multi-pass membrane protein</topology>
    </subcellularLocation>
</comment>
<reference evidence="15 16" key="1">
    <citation type="journal article" date="2010" name="J. Bacteriol.">
        <title>Genome sequence of the dioxin-mineralizing bacterium Sphingomonas wittichii RW1.</title>
        <authorList>
            <person name="Miller T.R."/>
            <person name="Delcher A.L."/>
            <person name="Salzberg S.L."/>
            <person name="Saunders E."/>
            <person name="Detter J.C."/>
            <person name="Halden R.U."/>
        </authorList>
    </citation>
    <scope>NUCLEOTIDE SEQUENCE [LARGE SCALE GENOMIC DNA]</scope>
    <source>
        <strain evidence="16">DSM 6014 / CCUG 31198 / JCM 15750 / NBRC 105917 / EY 4224 / RW1</strain>
    </source>
</reference>
<evidence type="ECO:0000256" key="5">
    <source>
        <dbReference type="ARBA" id="ARBA00022692"/>
    </source>
</evidence>
<gene>
    <name evidence="15" type="ordered locus">Swit_1631</name>
</gene>
<evidence type="ECO:0000256" key="1">
    <source>
        <dbReference type="ARBA" id="ARBA00004571"/>
    </source>
</evidence>
<dbReference type="InterPro" id="IPR012910">
    <property type="entry name" value="Plug_dom"/>
</dbReference>
<accession>A0A9J9HAY1</accession>
<evidence type="ECO:0000256" key="8">
    <source>
        <dbReference type="ARBA" id="ARBA00023077"/>
    </source>
</evidence>
<evidence type="ECO:0000256" key="11">
    <source>
        <dbReference type="PROSITE-ProRule" id="PRU01360"/>
    </source>
</evidence>
<dbReference type="Pfam" id="PF07715">
    <property type="entry name" value="Plug"/>
    <property type="match status" value="1"/>
</dbReference>
<evidence type="ECO:0000256" key="2">
    <source>
        <dbReference type="ARBA" id="ARBA00022448"/>
    </source>
</evidence>
<keyword evidence="4" id="KW-0410">Iron transport</keyword>
<keyword evidence="16" id="KW-1185">Reference proteome</keyword>
<evidence type="ECO:0000313" key="15">
    <source>
        <dbReference type="EMBL" id="ABQ67994.1"/>
    </source>
</evidence>
<evidence type="ECO:0000256" key="7">
    <source>
        <dbReference type="ARBA" id="ARBA00023065"/>
    </source>
</evidence>
<organism evidence="15 16">
    <name type="scientific">Rhizorhabdus wittichii (strain DSM 6014 / CCUG 31198 / JCM 15750 / NBRC 105917 / EY 4224 / RW1)</name>
    <name type="common">Sphingomonas wittichii</name>
    <dbReference type="NCBI Taxonomy" id="392499"/>
    <lineage>
        <taxon>Bacteria</taxon>
        <taxon>Pseudomonadati</taxon>
        <taxon>Pseudomonadota</taxon>
        <taxon>Alphaproteobacteria</taxon>
        <taxon>Sphingomonadales</taxon>
        <taxon>Sphingomonadaceae</taxon>
        <taxon>Rhizorhabdus</taxon>
    </lineage>
</organism>
<dbReference type="PROSITE" id="PS52016">
    <property type="entry name" value="TONB_DEPENDENT_REC_3"/>
    <property type="match status" value="1"/>
</dbReference>
<feature type="domain" description="TonB-dependent receptor plug" evidence="14">
    <location>
        <begin position="104"/>
        <end position="210"/>
    </location>
</feature>
<dbReference type="AlphaFoldDB" id="A0A9J9HAY1"/>
<evidence type="ECO:0000256" key="4">
    <source>
        <dbReference type="ARBA" id="ARBA00022496"/>
    </source>
</evidence>
<keyword evidence="6" id="KW-0408">Iron</keyword>
<evidence type="ECO:0000256" key="9">
    <source>
        <dbReference type="ARBA" id="ARBA00023136"/>
    </source>
</evidence>
<dbReference type="PANTHER" id="PTHR32552:SF81">
    <property type="entry name" value="TONB-DEPENDENT OUTER MEMBRANE RECEPTOR"/>
    <property type="match status" value="1"/>
</dbReference>
<dbReference type="CDD" id="cd01347">
    <property type="entry name" value="ligand_gated_channel"/>
    <property type="match status" value="1"/>
</dbReference>
<keyword evidence="2 11" id="KW-0813">Transport</keyword>
<keyword evidence="8 12" id="KW-0798">TonB box</keyword>
<feature type="domain" description="TonB-dependent receptor-like beta-barrel" evidence="13">
    <location>
        <begin position="320"/>
        <end position="730"/>
    </location>
</feature>
<evidence type="ECO:0000256" key="10">
    <source>
        <dbReference type="ARBA" id="ARBA00023237"/>
    </source>
</evidence>
<dbReference type="PANTHER" id="PTHR32552">
    <property type="entry name" value="FERRICHROME IRON RECEPTOR-RELATED"/>
    <property type="match status" value="1"/>
</dbReference>
<sequence>MNGTRISVERMCRVTRYGRALPASDGFRPARHGASHRFDFIRVGKGNLMKSFKSFGGKRGLLAGAAMVMAVVMPGAAMAQEAAAVDEGGIGEIVVTAEKRETTVQKTPIAVSVLDADAIRRNGVNSLVDLSSLTPSLNFAQNSVNTIITIRGVSSRDTTEIGDPAVSIATDGFYYQRPFGFNDTLYDLERVEVLRGPQGTLYGRNATGGAINFITAKPGKEFGGFATVGVGDYNLVTAEAAVNVPLADNLQTRASVYMQKRDGYRKNNYAGKDGDDADAVSARFQVKFDPTERLSFLFSAQTTSIGGVGPTFYGVLFNGPVNNNVRPAIDRDGSVLGSPRQSIDGTNKSIQLTATYDFGIATLTYLGGFRNQKYRQVRDLDGVVKSDAYFLPSEDARDWQHEARLTSNGDGPFKWQAGVFYFHEKNNTNTDFSSFTNPINPGQPVARFAFRYPSVIARSKAVFGQASYEVVPGLSLEAGIRYSKDYKARRGYSNTTGTAYTGIGNVPTDVNASSSKTTTHFAVNWQFTPRNLLYVKRDTGYKAGGFSDVQNIGNVPYGPENITSYEIGSKNRFLDNRLQLNVSAYRYNYKDQQISQFNNGFTAIFNAGKSRIKGVEVEAVAQPVPALRFDGSIAYLDAKFIDFLVSNVQYAGNKPPSSPKWQLGAGLQYELALGDGTLTPRVQTHYESESYLAFTNFERERNRKFSRTDLMLTYNAPDNRWSLQGYVRNLENKIVITAASASGLFGAYTYQLAPPRTYGARLTYNF</sequence>
<keyword evidence="9 11" id="KW-0472">Membrane</keyword>
<dbReference type="GO" id="GO:0009279">
    <property type="term" value="C:cell outer membrane"/>
    <property type="evidence" value="ECO:0007669"/>
    <property type="project" value="UniProtKB-SubCell"/>
</dbReference>
<dbReference type="KEGG" id="swi:Swit_1631"/>
<dbReference type="GO" id="GO:0006826">
    <property type="term" value="P:iron ion transport"/>
    <property type="evidence" value="ECO:0007669"/>
    <property type="project" value="UniProtKB-KW"/>
</dbReference>
<keyword evidence="3 11" id="KW-1134">Transmembrane beta strand</keyword>
<dbReference type="InterPro" id="IPR000531">
    <property type="entry name" value="Beta-barrel_TonB"/>
</dbReference>